<evidence type="ECO:0000259" key="4">
    <source>
        <dbReference type="Pfam" id="PF22725"/>
    </source>
</evidence>
<dbReference type="InterPro" id="IPR055170">
    <property type="entry name" value="GFO_IDH_MocA-like_dom"/>
</dbReference>
<dbReference type="Pfam" id="PF01408">
    <property type="entry name" value="GFO_IDH_MocA"/>
    <property type="match status" value="1"/>
</dbReference>
<feature type="domain" description="Gfo/Idh/MocA-like oxidoreductase N-terminal" evidence="3">
    <location>
        <begin position="5"/>
        <end position="122"/>
    </location>
</feature>
<dbReference type="GO" id="GO:0000166">
    <property type="term" value="F:nucleotide binding"/>
    <property type="evidence" value="ECO:0007669"/>
    <property type="project" value="InterPro"/>
</dbReference>
<name>A0AA44J8G6_AGRTU</name>
<dbReference type="Proteomes" id="UP000702952">
    <property type="component" value="Unassembled WGS sequence"/>
</dbReference>
<sequence>MIQTIRWGVLGCAGIAAKAVIPAIQSSRLGRVAAIASRDAAKAKEMAARFGIAKSYGSYEELLADPEIDAIYNPLPNHLHVPLTIKALAQGKPVLCEKPIALDAEQARELAAAQKAAGLPVAEAFMVRHHPQWKKARALIAEGRLGEVRAIQTIFSYYLDDPGNVRNQADIGGGGLFDVGCYAINTARFLFDAEPVRAIALMERDPVFGTDRLTSGLLAFPEGRQLAFTCSTQLSLTQKVTVLGTRGRLEIPIPFNAPADEPTILVFDDGRDLAGGGREEIAIGPVDQYREQADAFAEAVLSGGPLETGLGDAIANMTAIDALFRSAASGRWEVPDALPPSV</sequence>
<dbReference type="InterPro" id="IPR050984">
    <property type="entry name" value="Gfo/Idh/MocA_domain"/>
</dbReference>
<evidence type="ECO:0000256" key="1">
    <source>
        <dbReference type="ARBA" id="ARBA00010928"/>
    </source>
</evidence>
<dbReference type="Gene3D" id="3.30.360.10">
    <property type="entry name" value="Dihydrodipicolinate Reductase, domain 2"/>
    <property type="match status" value="1"/>
</dbReference>
<organism evidence="5 6">
    <name type="scientific">Agrobacterium tumefaciens</name>
    <dbReference type="NCBI Taxonomy" id="358"/>
    <lineage>
        <taxon>Bacteria</taxon>
        <taxon>Pseudomonadati</taxon>
        <taxon>Pseudomonadota</taxon>
        <taxon>Alphaproteobacteria</taxon>
        <taxon>Hyphomicrobiales</taxon>
        <taxon>Rhizobiaceae</taxon>
        <taxon>Rhizobium/Agrobacterium group</taxon>
        <taxon>Agrobacterium</taxon>
        <taxon>Agrobacterium tumefaciens complex</taxon>
    </lineage>
</organism>
<evidence type="ECO:0000313" key="6">
    <source>
        <dbReference type="Proteomes" id="UP000702952"/>
    </source>
</evidence>
<protein>
    <submittedName>
        <fullName evidence="5">Gfo/Idh/MocA family oxidoreductase</fullName>
    </submittedName>
</protein>
<feature type="domain" description="GFO/IDH/MocA-like oxidoreductase" evidence="4">
    <location>
        <begin position="133"/>
        <end position="250"/>
    </location>
</feature>
<dbReference type="RefSeq" id="WP_065658947.1">
    <property type="nucleotide sequence ID" value="NZ_CP123840.1"/>
</dbReference>
<dbReference type="AlphaFoldDB" id="A0AA44J8G6"/>
<comment type="similarity">
    <text evidence="1">Belongs to the Gfo/Idh/MocA family.</text>
</comment>
<dbReference type="EMBL" id="JAAMAY010000012">
    <property type="protein sequence ID" value="NTC27973.1"/>
    <property type="molecule type" value="Genomic_DNA"/>
</dbReference>
<keyword evidence="2" id="KW-0560">Oxidoreductase</keyword>
<dbReference type="GO" id="GO:0016491">
    <property type="term" value="F:oxidoreductase activity"/>
    <property type="evidence" value="ECO:0007669"/>
    <property type="project" value="UniProtKB-KW"/>
</dbReference>
<evidence type="ECO:0000259" key="3">
    <source>
        <dbReference type="Pfam" id="PF01408"/>
    </source>
</evidence>
<comment type="caution">
    <text evidence="5">The sequence shown here is derived from an EMBL/GenBank/DDBJ whole genome shotgun (WGS) entry which is preliminary data.</text>
</comment>
<accession>A0AA44J8G6</accession>
<dbReference type="PANTHER" id="PTHR22604:SF105">
    <property type="entry name" value="TRANS-1,2-DIHYDROBENZENE-1,2-DIOL DEHYDROGENASE"/>
    <property type="match status" value="1"/>
</dbReference>
<dbReference type="PANTHER" id="PTHR22604">
    <property type="entry name" value="OXIDOREDUCTASES"/>
    <property type="match status" value="1"/>
</dbReference>
<reference evidence="5" key="1">
    <citation type="journal article" date="2020" name="Science">
        <title>Unexpected conservation and global transmission of agrobacterial virulence plasmids.</title>
        <authorList>
            <person name="Weisberg A.J."/>
            <person name="Davis E.W. 2nd"/>
            <person name="Tabima J."/>
            <person name="Belcher M.S."/>
            <person name="Miller M."/>
            <person name="Kuo C.H."/>
            <person name="Loper J.E."/>
            <person name="Grunwald N.J."/>
            <person name="Putnam M.L."/>
            <person name="Chang J.H."/>
        </authorList>
    </citation>
    <scope>NUCLEOTIDE SEQUENCE</scope>
    <source>
        <strain evidence="5">17-1853-1a</strain>
    </source>
</reference>
<dbReference type="SUPFAM" id="SSF51735">
    <property type="entry name" value="NAD(P)-binding Rossmann-fold domains"/>
    <property type="match status" value="1"/>
</dbReference>
<gene>
    <name evidence="5" type="ORF">G6M46_07375</name>
</gene>
<evidence type="ECO:0000313" key="5">
    <source>
        <dbReference type="EMBL" id="NTC27973.1"/>
    </source>
</evidence>
<dbReference type="InterPro" id="IPR036291">
    <property type="entry name" value="NAD(P)-bd_dom_sf"/>
</dbReference>
<dbReference type="Pfam" id="PF22725">
    <property type="entry name" value="GFO_IDH_MocA_C3"/>
    <property type="match status" value="1"/>
</dbReference>
<dbReference type="SUPFAM" id="SSF55347">
    <property type="entry name" value="Glyceraldehyde-3-phosphate dehydrogenase-like, C-terminal domain"/>
    <property type="match status" value="1"/>
</dbReference>
<dbReference type="Gene3D" id="3.40.50.720">
    <property type="entry name" value="NAD(P)-binding Rossmann-like Domain"/>
    <property type="match status" value="1"/>
</dbReference>
<evidence type="ECO:0000256" key="2">
    <source>
        <dbReference type="ARBA" id="ARBA00023002"/>
    </source>
</evidence>
<proteinExistence type="inferred from homology"/>
<dbReference type="InterPro" id="IPR000683">
    <property type="entry name" value="Gfo/Idh/MocA-like_OxRdtase_N"/>
</dbReference>